<reference evidence="2" key="2">
    <citation type="submission" date="2023-06" db="EMBL/GenBank/DDBJ databases">
        <authorList>
            <consortium name="Lawrence Berkeley National Laboratory"/>
            <person name="Mondo S.J."/>
            <person name="Hensen N."/>
            <person name="Bonometti L."/>
            <person name="Westerberg I."/>
            <person name="Brannstrom I.O."/>
            <person name="Guillou S."/>
            <person name="Cros-Aarteil S."/>
            <person name="Calhoun S."/>
            <person name="Haridas S."/>
            <person name="Kuo A."/>
            <person name="Pangilinan J."/>
            <person name="Riley R."/>
            <person name="Labutti K."/>
            <person name="Andreopoulos B."/>
            <person name="Lipzen A."/>
            <person name="Chen C."/>
            <person name="Yanf M."/>
            <person name="Daum C."/>
            <person name="Ng V."/>
            <person name="Clum A."/>
            <person name="Steindorff A."/>
            <person name="Ohm R."/>
            <person name="Martin F."/>
            <person name="Silar P."/>
            <person name="Natvig D."/>
            <person name="Lalanne C."/>
            <person name="Gautier V."/>
            <person name="Ament-Velasquez S.L."/>
            <person name="Kruys A."/>
            <person name="Hutchinson M.I."/>
            <person name="Powell A.J."/>
            <person name="Barry K."/>
            <person name="Miller A.N."/>
            <person name="Grigoriev I.V."/>
            <person name="Debuchy R."/>
            <person name="Gladieux P."/>
            <person name="Thoren M.H."/>
            <person name="Johannesson H."/>
        </authorList>
    </citation>
    <scope>NUCLEOTIDE SEQUENCE</scope>
    <source>
        <strain evidence="2">CBS 333.67</strain>
    </source>
</reference>
<name>A0AAJ0M600_9PEZI</name>
<evidence type="ECO:0000313" key="2">
    <source>
        <dbReference type="EMBL" id="KAK3310145.1"/>
    </source>
</evidence>
<accession>A0AAJ0M600</accession>
<dbReference type="GeneID" id="87882174"/>
<dbReference type="EMBL" id="JAUDZG010000001">
    <property type="protein sequence ID" value="KAK3310145.1"/>
    <property type="molecule type" value="Genomic_DNA"/>
</dbReference>
<dbReference type="Proteomes" id="UP001273166">
    <property type="component" value="Unassembled WGS sequence"/>
</dbReference>
<keyword evidence="3" id="KW-1185">Reference proteome</keyword>
<dbReference type="AlphaFoldDB" id="A0AAJ0M600"/>
<comment type="caution">
    <text evidence="2">The sequence shown here is derived from an EMBL/GenBank/DDBJ whole genome shotgun (WGS) entry which is preliminary data.</text>
</comment>
<proteinExistence type="predicted"/>
<feature type="region of interest" description="Disordered" evidence="1">
    <location>
        <begin position="1"/>
        <end position="21"/>
    </location>
</feature>
<sequence>MTLSASAASAGPEDPTRACRRSSTEDQWKARFWEFVAVQILWRFPGEQRQVVALERSRFLLQQERLTRWLADLKIRGRQVFSAVGRFLNGNSGDRQGSIVGAFEWSAQARIEFNFQFRCRGSEKEAASEISTDDPGARGLWRWQSRCDRERFRSSSLTSAPGSRQAHKLKTSKAEKMVVLYLFQVLGEVLGQELSNAEVSTGSIEYGAS</sequence>
<protein>
    <submittedName>
        <fullName evidence="2">Uncharacterized protein</fullName>
    </submittedName>
</protein>
<organism evidence="2 3">
    <name type="scientific">Chaetomium strumarium</name>
    <dbReference type="NCBI Taxonomy" id="1170767"/>
    <lineage>
        <taxon>Eukaryota</taxon>
        <taxon>Fungi</taxon>
        <taxon>Dikarya</taxon>
        <taxon>Ascomycota</taxon>
        <taxon>Pezizomycotina</taxon>
        <taxon>Sordariomycetes</taxon>
        <taxon>Sordariomycetidae</taxon>
        <taxon>Sordariales</taxon>
        <taxon>Chaetomiaceae</taxon>
        <taxon>Chaetomium</taxon>
    </lineage>
</organism>
<gene>
    <name evidence="2" type="ORF">B0T15DRAFT_26176</name>
</gene>
<evidence type="ECO:0000256" key="1">
    <source>
        <dbReference type="SAM" id="MobiDB-lite"/>
    </source>
</evidence>
<reference evidence="2" key="1">
    <citation type="journal article" date="2023" name="Mol. Phylogenet. Evol.">
        <title>Genome-scale phylogeny and comparative genomics of the fungal order Sordariales.</title>
        <authorList>
            <person name="Hensen N."/>
            <person name="Bonometti L."/>
            <person name="Westerberg I."/>
            <person name="Brannstrom I.O."/>
            <person name="Guillou S."/>
            <person name="Cros-Aarteil S."/>
            <person name="Calhoun S."/>
            <person name="Haridas S."/>
            <person name="Kuo A."/>
            <person name="Mondo S."/>
            <person name="Pangilinan J."/>
            <person name="Riley R."/>
            <person name="LaButti K."/>
            <person name="Andreopoulos B."/>
            <person name="Lipzen A."/>
            <person name="Chen C."/>
            <person name="Yan M."/>
            <person name="Daum C."/>
            <person name="Ng V."/>
            <person name="Clum A."/>
            <person name="Steindorff A."/>
            <person name="Ohm R.A."/>
            <person name="Martin F."/>
            <person name="Silar P."/>
            <person name="Natvig D.O."/>
            <person name="Lalanne C."/>
            <person name="Gautier V."/>
            <person name="Ament-Velasquez S.L."/>
            <person name="Kruys A."/>
            <person name="Hutchinson M.I."/>
            <person name="Powell A.J."/>
            <person name="Barry K."/>
            <person name="Miller A.N."/>
            <person name="Grigoriev I.V."/>
            <person name="Debuchy R."/>
            <person name="Gladieux P."/>
            <person name="Hiltunen Thoren M."/>
            <person name="Johannesson H."/>
        </authorList>
    </citation>
    <scope>NUCLEOTIDE SEQUENCE</scope>
    <source>
        <strain evidence="2">CBS 333.67</strain>
    </source>
</reference>
<evidence type="ECO:0000313" key="3">
    <source>
        <dbReference type="Proteomes" id="UP001273166"/>
    </source>
</evidence>
<dbReference type="RefSeq" id="XP_062725925.1">
    <property type="nucleotide sequence ID" value="XM_062863345.1"/>
</dbReference>